<evidence type="ECO:0000256" key="10">
    <source>
        <dbReference type="PIRSR" id="PIRSR500134-3"/>
    </source>
</evidence>
<dbReference type="InterPro" id="IPR001732">
    <property type="entry name" value="UDP-Glc/GDP-Man_DH_N"/>
</dbReference>
<feature type="binding site" evidence="9">
    <location>
        <begin position="256"/>
        <end position="260"/>
    </location>
    <ligand>
        <name>substrate</name>
    </ligand>
</feature>
<dbReference type="PIRSF" id="PIRSF000124">
    <property type="entry name" value="UDPglc_GDPman_dh"/>
    <property type="match status" value="1"/>
</dbReference>
<feature type="binding site" evidence="9">
    <location>
        <position position="211"/>
    </location>
    <ligand>
        <name>substrate</name>
    </ligand>
</feature>
<evidence type="ECO:0000256" key="7">
    <source>
        <dbReference type="PIRNR" id="PIRNR000124"/>
    </source>
</evidence>
<evidence type="ECO:0000256" key="1">
    <source>
        <dbReference type="ARBA" id="ARBA00004701"/>
    </source>
</evidence>
<dbReference type="RefSeq" id="WP_158208307.1">
    <property type="nucleotide sequence ID" value="NZ_CP046996.1"/>
</dbReference>
<dbReference type="PANTHER" id="PTHR43750">
    <property type="entry name" value="UDP-GLUCOSE 6-DEHYDROGENASE TUAD"/>
    <property type="match status" value="1"/>
</dbReference>
<dbReference type="GO" id="GO:0006065">
    <property type="term" value="P:UDP-glucuronate biosynthetic process"/>
    <property type="evidence" value="ECO:0007669"/>
    <property type="project" value="UniProtKB-UniPathway"/>
</dbReference>
<evidence type="ECO:0000256" key="8">
    <source>
        <dbReference type="PIRSR" id="PIRSR500134-1"/>
    </source>
</evidence>
<feature type="binding site" evidence="9">
    <location>
        <begin position="156"/>
        <end position="159"/>
    </location>
    <ligand>
        <name>substrate</name>
    </ligand>
</feature>
<feature type="binding site" evidence="10">
    <location>
        <position position="122"/>
    </location>
    <ligand>
        <name>NAD(+)</name>
        <dbReference type="ChEBI" id="CHEBI:57540"/>
    </ligand>
</feature>
<dbReference type="InterPro" id="IPR036291">
    <property type="entry name" value="NAD(P)-bd_dom_sf"/>
</dbReference>
<dbReference type="PROSITE" id="PS51257">
    <property type="entry name" value="PROKAR_LIPOPROTEIN"/>
    <property type="match status" value="1"/>
</dbReference>
<keyword evidence="4 7" id="KW-0560">Oxidoreductase</keyword>
<feature type="binding site" evidence="10">
    <location>
        <position position="31"/>
    </location>
    <ligand>
        <name>NAD(+)</name>
        <dbReference type="ChEBI" id="CHEBI:57540"/>
    </ligand>
</feature>
<dbReference type="GO" id="GO:0051287">
    <property type="term" value="F:NAD binding"/>
    <property type="evidence" value="ECO:0007669"/>
    <property type="project" value="InterPro"/>
</dbReference>
<proteinExistence type="inferred from homology"/>
<dbReference type="Gene3D" id="1.20.5.100">
    <property type="entry name" value="Cytochrome c1, transmembrane anchor, C-terminal"/>
    <property type="match status" value="1"/>
</dbReference>
<name>A0A857DJF3_9FIRM</name>
<dbReference type="InterPro" id="IPR017476">
    <property type="entry name" value="UDP-Glc/GDP-Man"/>
</dbReference>
<dbReference type="InterPro" id="IPR014027">
    <property type="entry name" value="UDP-Glc/GDP-Man_DH_C"/>
</dbReference>
<evidence type="ECO:0000256" key="3">
    <source>
        <dbReference type="ARBA" id="ARBA00012954"/>
    </source>
</evidence>
<dbReference type="Gene3D" id="3.40.50.720">
    <property type="entry name" value="NAD(P)-binding Rossmann-like Domain"/>
    <property type="match status" value="2"/>
</dbReference>
<evidence type="ECO:0000256" key="6">
    <source>
        <dbReference type="ARBA" id="ARBA00047473"/>
    </source>
</evidence>
<evidence type="ECO:0000259" key="11">
    <source>
        <dbReference type="SMART" id="SM00984"/>
    </source>
</evidence>
<feature type="binding site" evidence="10">
    <location>
        <position position="159"/>
    </location>
    <ligand>
        <name>NAD(+)</name>
        <dbReference type="ChEBI" id="CHEBI:57540"/>
    </ligand>
</feature>
<protein>
    <recommendedName>
        <fullName evidence="3 7">UDP-glucose 6-dehydrogenase</fullName>
        <ecNumber evidence="3 7">1.1.1.22</ecNumber>
    </recommendedName>
</protein>
<dbReference type="Pfam" id="PF03720">
    <property type="entry name" value="UDPG_MGDP_dh_C"/>
    <property type="match status" value="1"/>
</dbReference>
<dbReference type="Pfam" id="PF00984">
    <property type="entry name" value="UDPG_MGDP_dh"/>
    <property type="match status" value="1"/>
</dbReference>
<dbReference type="PIRSF" id="PIRSF500134">
    <property type="entry name" value="UDPglc_DH_bac"/>
    <property type="match status" value="1"/>
</dbReference>
<evidence type="ECO:0000313" key="13">
    <source>
        <dbReference type="Proteomes" id="UP000430508"/>
    </source>
</evidence>
<dbReference type="EC" id="1.1.1.22" evidence="3 7"/>
<dbReference type="AlphaFoldDB" id="A0A857DJF3"/>
<dbReference type="InterPro" id="IPR008927">
    <property type="entry name" value="6-PGluconate_DH-like_C_sf"/>
</dbReference>
<dbReference type="InterPro" id="IPR028357">
    <property type="entry name" value="UDPglc_DH_bac"/>
</dbReference>
<dbReference type="EMBL" id="CP046996">
    <property type="protein sequence ID" value="QHA00933.1"/>
    <property type="molecule type" value="Genomic_DNA"/>
</dbReference>
<dbReference type="GO" id="GO:0000271">
    <property type="term" value="P:polysaccharide biosynthetic process"/>
    <property type="evidence" value="ECO:0007669"/>
    <property type="project" value="InterPro"/>
</dbReference>
<feature type="binding site" evidence="9">
    <location>
        <position position="327"/>
    </location>
    <ligand>
        <name>substrate</name>
    </ligand>
</feature>
<comment type="catalytic activity">
    <reaction evidence="6 7">
        <text>UDP-alpha-D-glucose + 2 NAD(+) + H2O = UDP-alpha-D-glucuronate + 2 NADH + 3 H(+)</text>
        <dbReference type="Rhea" id="RHEA:23596"/>
        <dbReference type="ChEBI" id="CHEBI:15377"/>
        <dbReference type="ChEBI" id="CHEBI:15378"/>
        <dbReference type="ChEBI" id="CHEBI:57540"/>
        <dbReference type="ChEBI" id="CHEBI:57945"/>
        <dbReference type="ChEBI" id="CHEBI:58052"/>
        <dbReference type="ChEBI" id="CHEBI:58885"/>
        <dbReference type="EC" id="1.1.1.22"/>
    </reaction>
</comment>
<comment type="similarity">
    <text evidence="2 7">Belongs to the UDP-glucose/GDP-mannose dehydrogenase family.</text>
</comment>
<dbReference type="Proteomes" id="UP000430508">
    <property type="component" value="Chromosome"/>
</dbReference>
<evidence type="ECO:0000256" key="2">
    <source>
        <dbReference type="ARBA" id="ARBA00006601"/>
    </source>
</evidence>
<comment type="pathway">
    <text evidence="1">Nucleotide-sugar biosynthesis; UDP-alpha-D-glucuronate biosynthesis; UDP-alpha-D-glucuronate from UDP-alpha-D-glucose: step 1/1.</text>
</comment>
<reference evidence="12 13" key="1">
    <citation type="submission" date="2019-12" db="EMBL/GenBank/DDBJ databases">
        <title>Sequence classification of anaerobic respiratory reductive dehalogenases: First we see many, then we see few.</title>
        <authorList>
            <person name="Molenda O."/>
            <person name="Puentes Jacome L.A."/>
            <person name="Cao X."/>
            <person name="Nesbo C.L."/>
            <person name="Tang S."/>
            <person name="Morson N."/>
            <person name="Patron J."/>
            <person name="Lomheim L."/>
            <person name="Wishart D.S."/>
            <person name="Edwards E.A."/>
        </authorList>
    </citation>
    <scope>NUCLEOTIDE SEQUENCE [LARGE SCALE GENOMIC DNA]</scope>
    <source>
        <strain evidence="12 13">12DCA</strain>
    </source>
</reference>
<dbReference type="UniPathway" id="UPA00038">
    <property type="reaction ID" value="UER00491"/>
</dbReference>
<evidence type="ECO:0000256" key="4">
    <source>
        <dbReference type="ARBA" id="ARBA00023002"/>
    </source>
</evidence>
<dbReference type="SMART" id="SM00984">
    <property type="entry name" value="UDPG_MGDP_dh_C"/>
    <property type="match status" value="1"/>
</dbReference>
<dbReference type="GO" id="GO:0003979">
    <property type="term" value="F:UDP-glucose 6-dehydrogenase activity"/>
    <property type="evidence" value="ECO:0007669"/>
    <property type="project" value="UniProtKB-EC"/>
</dbReference>
<accession>A0A857DJF3</accession>
<evidence type="ECO:0000256" key="5">
    <source>
        <dbReference type="ARBA" id="ARBA00023027"/>
    </source>
</evidence>
<dbReference type="SUPFAM" id="SSF51735">
    <property type="entry name" value="NAD(P)-binding Rossmann-fold domains"/>
    <property type="match status" value="1"/>
</dbReference>
<gene>
    <name evidence="12" type="ORF">GQ588_09945</name>
</gene>
<organism evidence="12 13">
    <name type="scientific">Dehalobacter restrictus</name>
    <dbReference type="NCBI Taxonomy" id="55583"/>
    <lineage>
        <taxon>Bacteria</taxon>
        <taxon>Bacillati</taxon>
        <taxon>Bacillota</taxon>
        <taxon>Clostridia</taxon>
        <taxon>Eubacteriales</taxon>
        <taxon>Desulfitobacteriaceae</taxon>
        <taxon>Dehalobacter</taxon>
    </lineage>
</organism>
<evidence type="ECO:0000313" key="12">
    <source>
        <dbReference type="EMBL" id="QHA00933.1"/>
    </source>
</evidence>
<feature type="domain" description="UDP-glucose/GDP-mannose dehydrogenase C-terminal" evidence="11">
    <location>
        <begin position="320"/>
        <end position="424"/>
    </location>
</feature>
<dbReference type="SUPFAM" id="SSF48179">
    <property type="entry name" value="6-phosphogluconate dehydrogenase C-terminal domain-like"/>
    <property type="match status" value="1"/>
</dbReference>
<feature type="binding site" evidence="10">
    <location>
        <position position="270"/>
    </location>
    <ligand>
        <name>NAD(+)</name>
        <dbReference type="ChEBI" id="CHEBI:57540"/>
    </ligand>
</feature>
<dbReference type="InterPro" id="IPR036220">
    <property type="entry name" value="UDP-Glc/GDP-Man_DH_C_sf"/>
</dbReference>
<evidence type="ECO:0000256" key="9">
    <source>
        <dbReference type="PIRSR" id="PIRSR500134-2"/>
    </source>
</evidence>
<dbReference type="PANTHER" id="PTHR43750:SF3">
    <property type="entry name" value="UDP-GLUCOSE 6-DEHYDROGENASE TUAD"/>
    <property type="match status" value="1"/>
</dbReference>
<feature type="binding site" evidence="10">
    <location>
        <position position="36"/>
    </location>
    <ligand>
        <name>NAD(+)</name>
        <dbReference type="ChEBI" id="CHEBI:57540"/>
    </ligand>
</feature>
<sequence>MSKIAVIGTGYVGLVTGACLSEFGHSVICVDIDENKIETLKKGIIPIYEPGLQDLVTKNYYAGRLDFTTHYSMAVDVSDVVFIAVGTPPQDDGSADLDYVLAAARKIAENMNCYKVIVNKSTVPVGTGKLVKQTIKEVLEKRKLNIDYDVVSNPEFLREGAAVNDFMHPERIVIGSDHVKAEEIMRDVYRVLYLNNHPFVLTNIETAEIIKYASNAFLATKITFINEISRLCEAAGGNVQHVSRAMGLDKRIGKFFLHAGPGYGGSCFPKDTKALVHIGREFGVDISIVDAVIIANQSQKLRMVEKIITKMGDIQGKRIAVLGLAFKPGTDDMREAPSITIIHELHKRGARLSVYDPIAMENAKKVAFLNLDLDYAENEYAAIADAQAVVLLTEWNQFRSMDLAKMKSKMNGNYFFDFRNIYDRNELETIGFIYDGVGK</sequence>
<dbReference type="Pfam" id="PF03721">
    <property type="entry name" value="UDPG_MGDP_dh_N"/>
    <property type="match status" value="1"/>
</dbReference>
<keyword evidence="5 7" id="KW-0520">NAD</keyword>
<feature type="active site" description="Nucleophile" evidence="8">
    <location>
        <position position="267"/>
    </location>
</feature>
<dbReference type="NCBIfam" id="TIGR03026">
    <property type="entry name" value="NDP-sugDHase"/>
    <property type="match status" value="1"/>
</dbReference>
<dbReference type="InterPro" id="IPR014026">
    <property type="entry name" value="UDP-Glc/GDP-Man_DH_dimer"/>
</dbReference>
<feature type="binding site" evidence="9">
    <location>
        <position position="264"/>
    </location>
    <ligand>
        <name>substrate</name>
    </ligand>
</feature>
<feature type="binding site" evidence="10">
    <location>
        <position position="87"/>
    </location>
    <ligand>
        <name>NAD(+)</name>
        <dbReference type="ChEBI" id="CHEBI:57540"/>
    </ligand>
</feature>
<feature type="binding site" evidence="10">
    <location>
        <position position="334"/>
    </location>
    <ligand>
        <name>NAD(+)</name>
        <dbReference type="ChEBI" id="CHEBI:57540"/>
    </ligand>
</feature>
<dbReference type="SUPFAM" id="SSF52413">
    <property type="entry name" value="UDP-glucose/GDP-mannose dehydrogenase C-terminal domain"/>
    <property type="match status" value="1"/>
</dbReference>